<evidence type="ECO:0000313" key="3">
    <source>
        <dbReference type="EMBL" id="KAJ3138485.1"/>
    </source>
</evidence>
<keyword evidence="2" id="KW-1133">Transmembrane helix</keyword>
<organism evidence="3 4">
    <name type="scientific">Physocladia obscura</name>
    <dbReference type="NCBI Taxonomy" id="109957"/>
    <lineage>
        <taxon>Eukaryota</taxon>
        <taxon>Fungi</taxon>
        <taxon>Fungi incertae sedis</taxon>
        <taxon>Chytridiomycota</taxon>
        <taxon>Chytridiomycota incertae sedis</taxon>
        <taxon>Chytridiomycetes</taxon>
        <taxon>Chytridiales</taxon>
        <taxon>Chytriomycetaceae</taxon>
        <taxon>Physocladia</taxon>
    </lineage>
</organism>
<feature type="transmembrane region" description="Helical" evidence="2">
    <location>
        <begin position="144"/>
        <end position="170"/>
    </location>
</feature>
<dbReference type="EMBL" id="JADGJH010000093">
    <property type="protein sequence ID" value="KAJ3138485.1"/>
    <property type="molecule type" value="Genomic_DNA"/>
</dbReference>
<evidence type="ECO:0000313" key="4">
    <source>
        <dbReference type="Proteomes" id="UP001211907"/>
    </source>
</evidence>
<accession>A0AAD5TAU8</accession>
<name>A0AAD5TAU8_9FUNG</name>
<dbReference type="AlphaFoldDB" id="A0AAD5TAU8"/>
<sequence length="659" mass="68109">MSTSTTTAVPCVTSSEPGDYGCSGSNVVRCIDGLVQDVLAVCGLGQMCLNAYCMPDSVSSDADTPTATTTTTTAIAFVPPVLTTSSITSVKTIPTQLTTATASTGTSQTTISTTAAVIATSTLPSTSTPLSYLMSTSASGLSHAAIAGIVCGSLLMVAVACATIFAVVWIKRSKHSRLSLSLAHAADPNSFFQQAAWNPSTSSRVPFANEDVCSLSYPKDDYDHDNEHEANSSDLLYFSQNKFIVANSSKQHTNLLDDNGDNENSKFQLAAKYQLPPSRTDSTTSGAMSTSTPPHASSSTSSSSSSFPAKLNYASKRRTRLRLAFPSFLQGSTISRKNITNSFNEDTVSINNGRASSGGGGAPHRLSTTSMLSVKNVADRHSFHSDHVEESSQILAASIPSASLAAAVSAAAASISYSDSKRTSGGSGAQLSGGRLSGVAALIAGTVAEYFEFPEKRNSGGGGGNKSRENDVGIARQKTTGSGRSRGRLAAKAAAISAATRRTSSNGAGRGSAAANSARYSRTGIDSEPLISGSDKSAMGVDSDSSEEEEADMWQNGRAAAVTRSSSKSDNSWNNSNSRRSSINSGNSINPVSFSRSISTNSGGGNNNGNDSLVANPLDSSRRISRLREVAVAVDGSGGGGGESSFKIFNNEVENGNRR</sequence>
<evidence type="ECO:0000256" key="2">
    <source>
        <dbReference type="SAM" id="Phobius"/>
    </source>
</evidence>
<proteinExistence type="predicted"/>
<feature type="region of interest" description="Disordered" evidence="1">
    <location>
        <begin position="634"/>
        <end position="659"/>
    </location>
</feature>
<feature type="compositionally biased region" description="Low complexity" evidence="1">
    <location>
        <begin position="479"/>
        <end position="523"/>
    </location>
</feature>
<comment type="caution">
    <text evidence="3">The sequence shown here is derived from an EMBL/GenBank/DDBJ whole genome shotgun (WGS) entry which is preliminary data.</text>
</comment>
<keyword evidence="4" id="KW-1185">Reference proteome</keyword>
<keyword evidence="2" id="KW-0812">Transmembrane</keyword>
<feature type="compositionally biased region" description="Polar residues" evidence="1">
    <location>
        <begin position="277"/>
        <end position="288"/>
    </location>
</feature>
<dbReference type="Proteomes" id="UP001211907">
    <property type="component" value="Unassembled WGS sequence"/>
</dbReference>
<feature type="compositionally biased region" description="Low complexity" evidence="1">
    <location>
        <begin position="289"/>
        <end position="308"/>
    </location>
</feature>
<keyword evidence="2" id="KW-0472">Membrane</keyword>
<evidence type="ECO:0000256" key="1">
    <source>
        <dbReference type="SAM" id="MobiDB-lite"/>
    </source>
</evidence>
<gene>
    <name evidence="3" type="ORF">HK100_012625</name>
</gene>
<feature type="region of interest" description="Disordered" evidence="1">
    <location>
        <begin position="454"/>
        <end position="617"/>
    </location>
</feature>
<feature type="compositionally biased region" description="Polar residues" evidence="1">
    <location>
        <begin position="591"/>
        <end position="601"/>
    </location>
</feature>
<feature type="compositionally biased region" description="Low complexity" evidence="1">
    <location>
        <begin position="564"/>
        <end position="590"/>
    </location>
</feature>
<feature type="region of interest" description="Disordered" evidence="1">
    <location>
        <begin position="273"/>
        <end position="308"/>
    </location>
</feature>
<reference evidence="3" key="1">
    <citation type="submission" date="2020-05" db="EMBL/GenBank/DDBJ databases">
        <title>Phylogenomic resolution of chytrid fungi.</title>
        <authorList>
            <person name="Stajich J.E."/>
            <person name="Amses K."/>
            <person name="Simmons R."/>
            <person name="Seto K."/>
            <person name="Myers J."/>
            <person name="Bonds A."/>
            <person name="Quandt C.A."/>
            <person name="Barry K."/>
            <person name="Liu P."/>
            <person name="Grigoriev I."/>
            <person name="Longcore J.E."/>
            <person name="James T.Y."/>
        </authorList>
    </citation>
    <scope>NUCLEOTIDE SEQUENCE</scope>
    <source>
        <strain evidence="3">JEL0513</strain>
    </source>
</reference>
<protein>
    <submittedName>
        <fullName evidence="3">Uncharacterized protein</fullName>
    </submittedName>
</protein>